<evidence type="ECO:0000313" key="1">
    <source>
        <dbReference type="EMBL" id="QRD04845.1"/>
    </source>
</evidence>
<accession>A0A7U2FGH8</accession>
<dbReference type="AlphaFoldDB" id="A0A7U2FGH8"/>
<sequence length="59" mass="6922">MIERKHSAIWRLRKASHHTKHLEYCGSLTTEESHRGPLIARSYTQYRQASTATAMYRFG</sequence>
<protein>
    <submittedName>
        <fullName evidence="1">Uncharacterized protein</fullName>
    </submittedName>
</protein>
<proteinExistence type="predicted"/>
<dbReference type="Proteomes" id="UP000663193">
    <property type="component" value="Chromosome 17"/>
</dbReference>
<reference evidence="2" key="1">
    <citation type="journal article" date="2021" name="BMC Genomics">
        <title>Chromosome-level genome assembly and manually-curated proteome of model necrotroph Parastagonospora nodorum Sn15 reveals a genome-wide trove of candidate effector homologs, and redundancy of virulence-related functions within an accessory chromosome.</title>
        <authorList>
            <person name="Bertazzoni S."/>
            <person name="Jones D.A.B."/>
            <person name="Phan H.T."/>
            <person name="Tan K.-C."/>
            <person name="Hane J.K."/>
        </authorList>
    </citation>
    <scope>NUCLEOTIDE SEQUENCE [LARGE SCALE GENOMIC DNA]</scope>
    <source>
        <strain evidence="2">SN15 / ATCC MYA-4574 / FGSC 10173)</strain>
    </source>
</reference>
<gene>
    <name evidence="1" type="ORF">JI435_421840</name>
</gene>
<name>A0A7U2FGH8_PHANO</name>
<organism evidence="1 2">
    <name type="scientific">Phaeosphaeria nodorum (strain SN15 / ATCC MYA-4574 / FGSC 10173)</name>
    <name type="common">Glume blotch fungus</name>
    <name type="synonym">Parastagonospora nodorum</name>
    <dbReference type="NCBI Taxonomy" id="321614"/>
    <lineage>
        <taxon>Eukaryota</taxon>
        <taxon>Fungi</taxon>
        <taxon>Dikarya</taxon>
        <taxon>Ascomycota</taxon>
        <taxon>Pezizomycotina</taxon>
        <taxon>Dothideomycetes</taxon>
        <taxon>Pleosporomycetidae</taxon>
        <taxon>Pleosporales</taxon>
        <taxon>Pleosporineae</taxon>
        <taxon>Phaeosphaeriaceae</taxon>
        <taxon>Parastagonospora</taxon>
    </lineage>
</organism>
<evidence type="ECO:0000313" key="2">
    <source>
        <dbReference type="Proteomes" id="UP000663193"/>
    </source>
</evidence>
<dbReference type="VEuPathDB" id="FungiDB:JI435_421840"/>
<keyword evidence="2" id="KW-1185">Reference proteome</keyword>
<dbReference type="EMBL" id="CP069039">
    <property type="protein sequence ID" value="QRD04845.1"/>
    <property type="molecule type" value="Genomic_DNA"/>
</dbReference>